<accession>A0A1X7VWB0</accession>
<organism evidence="1">
    <name type="scientific">Amphimedon queenslandica</name>
    <name type="common">Sponge</name>
    <dbReference type="NCBI Taxonomy" id="400682"/>
    <lineage>
        <taxon>Eukaryota</taxon>
        <taxon>Metazoa</taxon>
        <taxon>Porifera</taxon>
        <taxon>Demospongiae</taxon>
        <taxon>Heteroscleromorpha</taxon>
        <taxon>Haplosclerida</taxon>
        <taxon>Niphatidae</taxon>
        <taxon>Amphimedon</taxon>
    </lineage>
</organism>
<dbReference type="EnsemblMetazoa" id="Aqu2.1.44408_001">
    <property type="protein sequence ID" value="Aqu2.1.44408_001"/>
    <property type="gene ID" value="Aqu2.1.44408"/>
</dbReference>
<protein>
    <submittedName>
        <fullName evidence="1">Uncharacterized protein</fullName>
    </submittedName>
</protein>
<dbReference type="AlphaFoldDB" id="A0A1X7VWB0"/>
<evidence type="ECO:0000313" key="1">
    <source>
        <dbReference type="EnsemblMetazoa" id="Aqu2.1.44408_001"/>
    </source>
</evidence>
<reference evidence="1" key="1">
    <citation type="submission" date="2017-05" db="UniProtKB">
        <authorList>
            <consortium name="EnsemblMetazoa"/>
        </authorList>
    </citation>
    <scope>IDENTIFICATION</scope>
</reference>
<dbReference type="InParanoid" id="A0A1X7VWB0"/>
<sequence>CVTKAEKSHMQDVWQEVSDNQNIFSRLWSFGIKALRSREAGLYKSSDLLVGDHLAEKSVTVVCISVCQPQNRTCSIVNYTQLQHLATADPKNHNLLHVNLNDTSYVQRPVELEDLCLYEFVATCDYYSKDKNGKRTYRELQK</sequence>
<proteinExistence type="predicted"/>
<name>A0A1X7VWB0_AMPQE</name>